<evidence type="ECO:0000313" key="2">
    <source>
        <dbReference type="EMBL" id="ERN12217.1"/>
    </source>
</evidence>
<sequence length="104" mass="12033">MQKSEDYGFVGECDSCMVEKTWKEDDEEEDEEMTLENEEDEQEFPHAYFFMRYLCPSEECGGSMGPLPPSQGTPSNIMECNVCRKLRREEELNGVEAEDDIVDD</sequence>
<dbReference type="EMBL" id="KI392616">
    <property type="protein sequence ID" value="ERN12217.1"/>
    <property type="molecule type" value="Genomic_DNA"/>
</dbReference>
<dbReference type="STRING" id="13333.W1PQC1"/>
<organism evidence="2 3">
    <name type="scientific">Amborella trichopoda</name>
    <dbReference type="NCBI Taxonomy" id="13333"/>
    <lineage>
        <taxon>Eukaryota</taxon>
        <taxon>Viridiplantae</taxon>
        <taxon>Streptophyta</taxon>
        <taxon>Embryophyta</taxon>
        <taxon>Tracheophyta</taxon>
        <taxon>Spermatophyta</taxon>
        <taxon>Magnoliopsida</taxon>
        <taxon>Amborellales</taxon>
        <taxon>Amborellaceae</taxon>
        <taxon>Amborella</taxon>
    </lineage>
</organism>
<keyword evidence="3" id="KW-1185">Reference proteome</keyword>
<dbReference type="PANTHER" id="PTHR47420:SF3">
    <property type="entry name" value="HISTONE-LYSINE N-METHYLTRANSFERASE ASHR2"/>
    <property type="match status" value="1"/>
</dbReference>
<reference evidence="3" key="1">
    <citation type="journal article" date="2013" name="Science">
        <title>The Amborella genome and the evolution of flowering plants.</title>
        <authorList>
            <consortium name="Amborella Genome Project"/>
        </authorList>
    </citation>
    <scope>NUCLEOTIDE SEQUENCE [LARGE SCALE GENOMIC DNA]</scope>
</reference>
<dbReference type="eggNOG" id="KOG2084">
    <property type="taxonomic scope" value="Eukaryota"/>
</dbReference>
<feature type="compositionally biased region" description="Acidic residues" evidence="1">
    <location>
        <begin position="24"/>
        <end position="42"/>
    </location>
</feature>
<dbReference type="PANTHER" id="PTHR47420">
    <property type="entry name" value="HISTONE-LYSINE N-METHYLTRANSFERASE ASHR2"/>
    <property type="match status" value="1"/>
</dbReference>
<accession>W1PQC1</accession>
<gene>
    <name evidence="2" type="ORF">AMTR_s00034p00191110</name>
</gene>
<protein>
    <submittedName>
        <fullName evidence="2">Uncharacterized protein</fullName>
    </submittedName>
</protein>
<dbReference type="Gramene" id="ERN12217">
    <property type="protein sequence ID" value="ERN12217"/>
    <property type="gene ID" value="AMTR_s00034p00191110"/>
</dbReference>
<evidence type="ECO:0000313" key="3">
    <source>
        <dbReference type="Proteomes" id="UP000017836"/>
    </source>
</evidence>
<name>W1PQC1_AMBTC</name>
<dbReference type="InterPro" id="IPR044238">
    <property type="entry name" value="ASHR2-like"/>
</dbReference>
<evidence type="ECO:0000256" key="1">
    <source>
        <dbReference type="SAM" id="MobiDB-lite"/>
    </source>
</evidence>
<dbReference type="AlphaFoldDB" id="W1PQC1"/>
<dbReference type="Proteomes" id="UP000017836">
    <property type="component" value="Unassembled WGS sequence"/>
</dbReference>
<dbReference type="HOGENOM" id="CLU_2253718_0_0_1"/>
<proteinExistence type="predicted"/>
<feature type="region of interest" description="Disordered" evidence="1">
    <location>
        <begin position="20"/>
        <end position="42"/>
    </location>
</feature>